<organism evidence="3 4">
    <name type="scientific">Pseudoxanthomonas daejeonensis</name>
    <dbReference type="NCBI Taxonomy" id="266062"/>
    <lineage>
        <taxon>Bacteria</taxon>
        <taxon>Pseudomonadati</taxon>
        <taxon>Pseudomonadota</taxon>
        <taxon>Gammaproteobacteria</taxon>
        <taxon>Lysobacterales</taxon>
        <taxon>Lysobacteraceae</taxon>
        <taxon>Pseudoxanthomonas</taxon>
    </lineage>
</organism>
<reference evidence="3 4" key="1">
    <citation type="submission" date="2017-10" db="EMBL/GenBank/DDBJ databases">
        <title>Whole genome sequencing of members of genus Pseudoxanthomonas.</title>
        <authorList>
            <person name="Kumar S."/>
            <person name="Bansal K."/>
            <person name="Kaur A."/>
            <person name="Patil P."/>
            <person name="Sharma S."/>
            <person name="Patil P.B."/>
        </authorList>
    </citation>
    <scope>NUCLEOTIDE SEQUENCE [LARGE SCALE GENOMIC DNA]</scope>
    <source>
        <strain evidence="3 4">DSM 17801</strain>
    </source>
</reference>
<dbReference type="InterPro" id="IPR001387">
    <property type="entry name" value="Cro/C1-type_HTH"/>
</dbReference>
<dbReference type="SMART" id="SM00530">
    <property type="entry name" value="HTH_XRE"/>
    <property type="match status" value="1"/>
</dbReference>
<dbReference type="EMBL" id="PDWN01000012">
    <property type="protein sequence ID" value="KAF1693229.1"/>
    <property type="molecule type" value="Genomic_DNA"/>
</dbReference>
<evidence type="ECO:0000259" key="2">
    <source>
        <dbReference type="PROSITE" id="PS50943"/>
    </source>
</evidence>
<dbReference type="Pfam" id="PF01381">
    <property type="entry name" value="HTH_3"/>
    <property type="match status" value="1"/>
</dbReference>
<dbReference type="InterPro" id="IPR010982">
    <property type="entry name" value="Lambda_DNA-bd_dom_sf"/>
</dbReference>
<feature type="transmembrane region" description="Helical" evidence="1">
    <location>
        <begin position="121"/>
        <end position="141"/>
    </location>
</feature>
<dbReference type="Gene3D" id="1.10.260.40">
    <property type="entry name" value="lambda repressor-like DNA-binding domains"/>
    <property type="match status" value="1"/>
</dbReference>
<proteinExistence type="predicted"/>
<evidence type="ECO:0000313" key="4">
    <source>
        <dbReference type="Proteomes" id="UP000788419"/>
    </source>
</evidence>
<name>A0ABQ6Z5F0_9GAMM</name>
<protein>
    <submittedName>
        <fullName evidence="3">XRE family transcriptional regulator</fullName>
    </submittedName>
</protein>
<comment type="caution">
    <text evidence="3">The sequence shown here is derived from an EMBL/GenBank/DDBJ whole genome shotgun (WGS) entry which is preliminary data.</text>
</comment>
<dbReference type="SUPFAM" id="SSF47413">
    <property type="entry name" value="lambda repressor-like DNA-binding domains"/>
    <property type="match status" value="1"/>
</dbReference>
<evidence type="ECO:0000313" key="3">
    <source>
        <dbReference type="EMBL" id="KAF1693229.1"/>
    </source>
</evidence>
<dbReference type="Proteomes" id="UP000788419">
    <property type="component" value="Unassembled WGS sequence"/>
</dbReference>
<dbReference type="CDD" id="cd00093">
    <property type="entry name" value="HTH_XRE"/>
    <property type="match status" value="1"/>
</dbReference>
<keyword evidence="1" id="KW-0472">Membrane</keyword>
<dbReference type="PROSITE" id="PS50943">
    <property type="entry name" value="HTH_CROC1"/>
    <property type="match status" value="1"/>
</dbReference>
<keyword evidence="1" id="KW-0812">Transmembrane</keyword>
<feature type="domain" description="HTH cro/C1-type" evidence="2">
    <location>
        <begin position="10"/>
        <end position="63"/>
    </location>
</feature>
<accession>A0ABQ6Z5F0</accession>
<sequence length="149" mass="16016">MQIHADGAQVRRWRDSRGWSQEHLAEVAGIGLRTVQRIENGEKAARESVMALAAAFGVDVAALTVDTEAQAAKAEQTGKAKEIAALRLSVLIHLAGYLFGMLVFAGIGLGMGDASIMKWPTIWWTVGMAGHGLILAVVELVTRQQPRQA</sequence>
<keyword evidence="4" id="KW-1185">Reference proteome</keyword>
<feature type="transmembrane region" description="Helical" evidence="1">
    <location>
        <begin position="88"/>
        <end position="109"/>
    </location>
</feature>
<keyword evidence="1" id="KW-1133">Transmembrane helix</keyword>
<gene>
    <name evidence="3" type="ORF">CSC65_12350</name>
</gene>
<evidence type="ECO:0000256" key="1">
    <source>
        <dbReference type="SAM" id="Phobius"/>
    </source>
</evidence>